<dbReference type="InterPro" id="IPR018076">
    <property type="entry name" value="T2SS_GspF_dom"/>
</dbReference>
<evidence type="ECO:0000256" key="6">
    <source>
        <dbReference type="SAM" id="MobiDB-lite"/>
    </source>
</evidence>
<dbReference type="EMBL" id="JAOPGA020000708">
    <property type="protein sequence ID" value="KAL0480956.1"/>
    <property type="molecule type" value="Genomic_DNA"/>
</dbReference>
<dbReference type="AlphaFoldDB" id="A0AAW2YU38"/>
<feature type="transmembrane region" description="Helical" evidence="7">
    <location>
        <begin position="242"/>
        <end position="261"/>
    </location>
</feature>
<sequence>MRTRDEKTSRRMDVLKRHVFPRLNNIAAISSSEEKKVQKPKEKKRKSGTSDTSSNPNIITKWIESFRGSGQLSADSLQAFNNILFLVNSIPPSMNSLSIFQIMLRSAPKDSDLLPFLAQVKIPKSALGGTDYKTFITTLSRVQHYLPPWYYSSLVLGKALDNFDDILLYSAQRFAREIKVRKAISGALIYPAIMTTLGLGGIALLLTRILPSNIAIFESMGLTVPGFLTTANYLVRSVQYHWLALIYLIPSSILTQSQYYLPFRSFLKYNYIKMHTPIGNLSFLQDKSTLLHTLSLLDKEQITSKLLLVSSNLSGNVVLQHMVESMASLAKYGATADEVLAYMLKQKHVFSPYEIAYLQACFLSGKHSIIQDGLKYVSQMVLKEYMSQLQTLLQVLSPATIAIVGVLIIIVALLGIYPLIELTSRIS</sequence>
<dbReference type="PRINTS" id="PR00812">
    <property type="entry name" value="BCTERIALGSPF"/>
</dbReference>
<dbReference type="GO" id="GO:0005886">
    <property type="term" value="C:plasma membrane"/>
    <property type="evidence" value="ECO:0007669"/>
    <property type="project" value="UniProtKB-SubCell"/>
</dbReference>
<keyword evidence="5 7" id="KW-0472">Membrane</keyword>
<feature type="transmembrane region" description="Helical" evidence="7">
    <location>
        <begin position="395"/>
        <end position="420"/>
    </location>
</feature>
<keyword evidence="3 7" id="KW-0812">Transmembrane</keyword>
<keyword evidence="2" id="KW-1003">Cell membrane</keyword>
<feature type="region of interest" description="Disordered" evidence="6">
    <location>
        <begin position="30"/>
        <end position="55"/>
    </location>
</feature>
<gene>
    <name evidence="9" type="ORF">AKO1_013622</name>
</gene>
<comment type="subcellular location">
    <subcellularLocation>
        <location evidence="1">Cell membrane</location>
        <topology evidence="1">Multi-pass membrane protein</topology>
    </subcellularLocation>
</comment>
<accession>A0AAW2YU38</accession>
<name>A0AAW2YU38_9EUKA</name>
<dbReference type="Pfam" id="PF00482">
    <property type="entry name" value="T2SSF"/>
    <property type="match status" value="1"/>
</dbReference>
<reference evidence="9 10" key="1">
    <citation type="submission" date="2024-03" db="EMBL/GenBank/DDBJ databases">
        <title>The Acrasis kona genome and developmental transcriptomes reveal deep origins of eukaryotic multicellular pathways.</title>
        <authorList>
            <person name="Sheikh S."/>
            <person name="Fu C.-J."/>
            <person name="Brown M.W."/>
            <person name="Baldauf S.L."/>
        </authorList>
    </citation>
    <scope>NUCLEOTIDE SEQUENCE [LARGE SCALE GENOMIC DNA]</scope>
    <source>
        <strain evidence="9 10">ATCC MYA-3509</strain>
    </source>
</reference>
<proteinExistence type="predicted"/>
<evidence type="ECO:0000256" key="4">
    <source>
        <dbReference type="ARBA" id="ARBA00022989"/>
    </source>
</evidence>
<evidence type="ECO:0000256" key="3">
    <source>
        <dbReference type="ARBA" id="ARBA00022692"/>
    </source>
</evidence>
<evidence type="ECO:0000259" key="8">
    <source>
        <dbReference type="Pfam" id="PF00482"/>
    </source>
</evidence>
<feature type="domain" description="Type II secretion system protein GspF" evidence="8">
    <location>
        <begin position="135"/>
        <end position="211"/>
    </location>
</feature>
<dbReference type="InterPro" id="IPR003004">
    <property type="entry name" value="GspF/PilC"/>
</dbReference>
<keyword evidence="4 7" id="KW-1133">Transmembrane helix</keyword>
<evidence type="ECO:0000313" key="9">
    <source>
        <dbReference type="EMBL" id="KAL0480956.1"/>
    </source>
</evidence>
<evidence type="ECO:0000256" key="7">
    <source>
        <dbReference type="SAM" id="Phobius"/>
    </source>
</evidence>
<dbReference type="Proteomes" id="UP001431209">
    <property type="component" value="Unassembled WGS sequence"/>
</dbReference>
<feature type="transmembrane region" description="Helical" evidence="7">
    <location>
        <begin position="212"/>
        <end position="235"/>
    </location>
</feature>
<dbReference type="PANTHER" id="PTHR30012">
    <property type="entry name" value="GENERAL SECRETION PATHWAY PROTEIN"/>
    <property type="match status" value="1"/>
</dbReference>
<evidence type="ECO:0000313" key="10">
    <source>
        <dbReference type="Proteomes" id="UP001431209"/>
    </source>
</evidence>
<comment type="caution">
    <text evidence="9">The sequence shown here is derived from an EMBL/GenBank/DDBJ whole genome shotgun (WGS) entry which is preliminary data.</text>
</comment>
<evidence type="ECO:0000256" key="1">
    <source>
        <dbReference type="ARBA" id="ARBA00004651"/>
    </source>
</evidence>
<evidence type="ECO:0000256" key="5">
    <source>
        <dbReference type="ARBA" id="ARBA00023136"/>
    </source>
</evidence>
<organism evidence="9 10">
    <name type="scientific">Acrasis kona</name>
    <dbReference type="NCBI Taxonomy" id="1008807"/>
    <lineage>
        <taxon>Eukaryota</taxon>
        <taxon>Discoba</taxon>
        <taxon>Heterolobosea</taxon>
        <taxon>Tetramitia</taxon>
        <taxon>Eutetramitia</taxon>
        <taxon>Acrasidae</taxon>
        <taxon>Acrasis</taxon>
    </lineage>
</organism>
<keyword evidence="10" id="KW-1185">Reference proteome</keyword>
<dbReference type="PANTHER" id="PTHR30012:SF0">
    <property type="entry name" value="TYPE II SECRETION SYSTEM PROTEIN F-RELATED"/>
    <property type="match status" value="1"/>
</dbReference>
<protein>
    <submittedName>
        <fullName evidence="9">Type II secretion system protein F</fullName>
    </submittedName>
</protein>
<evidence type="ECO:0000256" key="2">
    <source>
        <dbReference type="ARBA" id="ARBA00022475"/>
    </source>
</evidence>
<feature type="transmembrane region" description="Helical" evidence="7">
    <location>
        <begin position="183"/>
        <end position="206"/>
    </location>
</feature>